<dbReference type="CDD" id="cd00081">
    <property type="entry name" value="Hint"/>
    <property type="match status" value="1"/>
</dbReference>
<sequence>MKTGFRGTFVISWAQTELDGQWASPLSALAVGTTWSWTGEAVRVDGPAGILPLGEATGMADLRRRAAFGVRRLLGAVAAETSSLDGIDVDEPLFEAGFTVTDGRETWTVTLIETAEGKPPLVMFVGEIPPRHKDLWIVSHNIDLDQRSRPGDAPGGVICFTPGTMIMTEDGPLPVEHVGEGTRIQTKDNGCEEVLWTGYRRITGARLYAMPHLAPVRLREGALDKGVPDAGLLVSPDHRLMLRGARAQALFNTDEVLVAARDLVNDLSITVDRSVREVTYIHLLLPHHQVVFANGVETESFHPASAALATMEDAQLAQMFERLPDLATDPQTYGAYARRVLSQSEAAILRHDMVN</sequence>
<name>A0A238L994_9RHOB</name>
<dbReference type="InterPro" id="IPR028992">
    <property type="entry name" value="Hedgehog/Intein_dom"/>
</dbReference>
<dbReference type="OrthoDB" id="6305173at2"/>
<organism evidence="2 3">
    <name type="scientific">Flavimaricola marinus</name>
    <dbReference type="NCBI Taxonomy" id="1819565"/>
    <lineage>
        <taxon>Bacteria</taxon>
        <taxon>Pseudomonadati</taxon>
        <taxon>Pseudomonadota</taxon>
        <taxon>Alphaproteobacteria</taxon>
        <taxon>Rhodobacterales</taxon>
        <taxon>Paracoccaceae</taxon>
        <taxon>Flavimaricola</taxon>
    </lineage>
</organism>
<gene>
    <name evidence="2" type="ORF">LOM8899_00096</name>
</gene>
<protein>
    <recommendedName>
        <fullName evidence="1">Hedgehog/Intein (Hint) domain-containing protein</fullName>
    </recommendedName>
</protein>
<keyword evidence="3" id="KW-1185">Reference proteome</keyword>
<dbReference type="Gene3D" id="2.170.16.10">
    <property type="entry name" value="Hedgehog/Intein (Hint) domain"/>
    <property type="match status" value="1"/>
</dbReference>
<accession>A0A238L994</accession>
<dbReference type="RefSeq" id="WP_093990204.1">
    <property type="nucleotide sequence ID" value="NZ_FXZK01000001.1"/>
</dbReference>
<feature type="domain" description="Hedgehog/Intein (Hint)" evidence="1">
    <location>
        <begin position="158"/>
        <end position="304"/>
    </location>
</feature>
<reference evidence="2 3" key="1">
    <citation type="submission" date="2017-05" db="EMBL/GenBank/DDBJ databases">
        <authorList>
            <person name="Song R."/>
            <person name="Chenine A.L."/>
            <person name="Ruprecht R.M."/>
        </authorList>
    </citation>
    <scope>NUCLEOTIDE SEQUENCE [LARGE SCALE GENOMIC DNA]</scope>
    <source>
        <strain evidence="2 3">CECT 8899</strain>
    </source>
</reference>
<dbReference type="InterPro" id="IPR036844">
    <property type="entry name" value="Hint_dom_sf"/>
</dbReference>
<dbReference type="EMBL" id="FXZK01000001">
    <property type="protein sequence ID" value="SMY05975.1"/>
    <property type="molecule type" value="Genomic_DNA"/>
</dbReference>
<dbReference type="Proteomes" id="UP000201613">
    <property type="component" value="Unassembled WGS sequence"/>
</dbReference>
<proteinExistence type="predicted"/>
<dbReference type="Pfam" id="PF13403">
    <property type="entry name" value="Hint_2"/>
    <property type="match status" value="1"/>
</dbReference>
<evidence type="ECO:0000313" key="2">
    <source>
        <dbReference type="EMBL" id="SMY05975.1"/>
    </source>
</evidence>
<evidence type="ECO:0000313" key="3">
    <source>
        <dbReference type="Proteomes" id="UP000201613"/>
    </source>
</evidence>
<dbReference type="SUPFAM" id="SSF51294">
    <property type="entry name" value="Hedgehog/intein (Hint) domain"/>
    <property type="match status" value="1"/>
</dbReference>
<dbReference type="AlphaFoldDB" id="A0A238L994"/>
<evidence type="ECO:0000259" key="1">
    <source>
        <dbReference type="Pfam" id="PF13403"/>
    </source>
</evidence>